<feature type="domain" description="FAD dependent oxidoreductase" evidence="1">
    <location>
        <begin position="4"/>
        <end position="223"/>
    </location>
</feature>
<dbReference type="Gene3D" id="3.30.9.10">
    <property type="entry name" value="D-Amino Acid Oxidase, subunit A, domain 2"/>
    <property type="match status" value="1"/>
</dbReference>
<dbReference type="Pfam" id="PF01266">
    <property type="entry name" value="DAO"/>
    <property type="match status" value="1"/>
</dbReference>
<dbReference type="Proteomes" id="UP000232412">
    <property type="component" value="Unassembled WGS sequence"/>
</dbReference>
<gene>
    <name evidence="2" type="ORF">NSIN_10208</name>
</gene>
<reference evidence="3" key="1">
    <citation type="submission" date="2016-12" db="EMBL/GenBank/DDBJ databases">
        <authorList>
            <person name="Herbold C."/>
        </authorList>
    </citation>
    <scope>NUCLEOTIDE SEQUENCE [LARGE SCALE GENOMIC DNA]</scope>
</reference>
<name>A0A2H1EED8_9ARCH</name>
<proteinExistence type="predicted"/>
<evidence type="ECO:0000259" key="1">
    <source>
        <dbReference type="Pfam" id="PF01266"/>
    </source>
</evidence>
<dbReference type="EMBL" id="FRFC01000001">
    <property type="protein sequence ID" value="SHO42873.1"/>
    <property type="molecule type" value="Genomic_DNA"/>
</dbReference>
<accession>A0A2H1EED8</accession>
<dbReference type="Gene3D" id="3.50.50.60">
    <property type="entry name" value="FAD/NAD(P)-binding domain"/>
    <property type="match status" value="1"/>
</dbReference>
<protein>
    <submittedName>
        <fullName evidence="2">Putative FAD dependent oxidoreductase</fullName>
    </submittedName>
</protein>
<sequence>MKKALVLGGGIQGCCVALMLKKHGYEVSLIDKNENILNRASLNGTGKIHLGFVFGADPSLKTGKNLLLSALYFAPYLEYLLDAKVDWEKFKSTSFNYLVAKDSMLSPTQVNAYFQTLEDSYLDHIKNKNLMYLGKRPQKLFQETTIPEQVNPDLFQACFATEEVCLYLESFNEVIKKKIQSENIPLYLNRRVTNVKRIDDGFIVDANSGDGSNQIKSDLVFSCLWEGNMDLDKKMGIMIKKDYNLRLKFGIITKSPLALKRLSSFTIIQGPYGDYVSYPQRNAAYFSWYPSSMKGMLVDQKMPSDWDALCDGHIPDTMGRILVNENNVHFSHLIPDLPEFETIAIRSGVIVANGYSDIYDVNSKLHERNEFPIMQNDGYFSINTGKLTNAPRNTYLLEKMLGHENF</sequence>
<dbReference type="InterPro" id="IPR006076">
    <property type="entry name" value="FAD-dep_OxRdtase"/>
</dbReference>
<dbReference type="RefSeq" id="WP_101008954.1">
    <property type="nucleotide sequence ID" value="NZ_FRFC01000001.1"/>
</dbReference>
<dbReference type="InterPro" id="IPR036188">
    <property type="entry name" value="FAD/NAD-bd_sf"/>
</dbReference>
<evidence type="ECO:0000313" key="2">
    <source>
        <dbReference type="EMBL" id="SHO42873.1"/>
    </source>
</evidence>
<evidence type="ECO:0000313" key="3">
    <source>
        <dbReference type="Proteomes" id="UP000232412"/>
    </source>
</evidence>
<keyword evidence="3" id="KW-1185">Reference proteome</keyword>
<organism evidence="2 3">
    <name type="scientific">Nitrosotalea sinensis</name>
    <dbReference type="NCBI Taxonomy" id="1499975"/>
    <lineage>
        <taxon>Archaea</taxon>
        <taxon>Nitrososphaerota</taxon>
        <taxon>Nitrososphaeria</taxon>
        <taxon>Nitrosotaleales</taxon>
        <taxon>Nitrosotaleaceae</taxon>
        <taxon>Nitrosotalea</taxon>
    </lineage>
</organism>
<dbReference type="SUPFAM" id="SSF51905">
    <property type="entry name" value="FAD/NAD(P)-binding domain"/>
    <property type="match status" value="1"/>
</dbReference>
<dbReference type="AlphaFoldDB" id="A0A2H1EED8"/>